<evidence type="ECO:0000256" key="10">
    <source>
        <dbReference type="HAMAP-Rule" id="MF_00418"/>
    </source>
</evidence>
<evidence type="ECO:0000313" key="15">
    <source>
        <dbReference type="Proteomes" id="UP000611629"/>
    </source>
</evidence>
<protein>
    <recommendedName>
        <fullName evidence="3 10">4-hydroxy-tetrahydrodipicolinate synthase</fullName>
        <shortName evidence="10">HTPA synthase</shortName>
        <ecNumber evidence="3 10">4.3.3.7</ecNumber>
    </recommendedName>
</protein>
<accession>A0A974BM71</accession>
<evidence type="ECO:0000256" key="3">
    <source>
        <dbReference type="ARBA" id="ARBA00012086"/>
    </source>
</evidence>
<dbReference type="GO" id="GO:0008840">
    <property type="term" value="F:4-hydroxy-tetrahydrodipicolinate synthase activity"/>
    <property type="evidence" value="ECO:0007669"/>
    <property type="project" value="UniProtKB-UniRule"/>
</dbReference>
<dbReference type="GO" id="GO:0019877">
    <property type="term" value="P:diaminopimelate biosynthetic process"/>
    <property type="evidence" value="ECO:0007669"/>
    <property type="project" value="UniProtKB-UniRule"/>
</dbReference>
<evidence type="ECO:0000313" key="14">
    <source>
        <dbReference type="EMBL" id="NYB75257.1"/>
    </source>
</evidence>
<comment type="subcellular location">
    <subcellularLocation>
        <location evidence="10">Cytoplasm</location>
    </subcellularLocation>
</comment>
<keyword evidence="7 10" id="KW-0456">Lyase</keyword>
<keyword evidence="5 10" id="KW-0220">Diaminopimelate biosynthesis</keyword>
<dbReference type="InterPro" id="IPR005263">
    <property type="entry name" value="DapA"/>
</dbReference>
<dbReference type="AlphaFoldDB" id="A0A974BM71"/>
<keyword evidence="15" id="KW-1185">Reference proteome</keyword>
<dbReference type="Pfam" id="PF00701">
    <property type="entry name" value="DHDPS"/>
    <property type="match status" value="1"/>
</dbReference>
<evidence type="ECO:0000256" key="1">
    <source>
        <dbReference type="ARBA" id="ARBA00003294"/>
    </source>
</evidence>
<keyword evidence="10" id="KW-0963">Cytoplasm</keyword>
<dbReference type="RefSeq" id="WP_179238963.1">
    <property type="nucleotide sequence ID" value="NZ_JACBNQ010000019.1"/>
</dbReference>
<feature type="site" description="Part of a proton relay during catalysis" evidence="10">
    <location>
        <position position="108"/>
    </location>
</feature>
<evidence type="ECO:0000256" key="8">
    <source>
        <dbReference type="ARBA" id="ARBA00023270"/>
    </source>
</evidence>
<dbReference type="GO" id="GO:0005829">
    <property type="term" value="C:cytosol"/>
    <property type="evidence" value="ECO:0007669"/>
    <property type="project" value="TreeGrafter"/>
</dbReference>
<dbReference type="Gene3D" id="3.20.20.70">
    <property type="entry name" value="Aldolase class I"/>
    <property type="match status" value="1"/>
</dbReference>
<dbReference type="PROSITE" id="PS00666">
    <property type="entry name" value="DHDPS_2"/>
    <property type="match status" value="1"/>
</dbReference>
<feature type="active site" description="Proton donor/acceptor" evidence="10 12">
    <location>
        <position position="134"/>
    </location>
</feature>
<comment type="catalytic activity">
    <reaction evidence="9 10">
        <text>L-aspartate 4-semialdehyde + pyruvate = (2S,4S)-4-hydroxy-2,3,4,5-tetrahydrodipicolinate + H2O + H(+)</text>
        <dbReference type="Rhea" id="RHEA:34171"/>
        <dbReference type="ChEBI" id="CHEBI:15361"/>
        <dbReference type="ChEBI" id="CHEBI:15377"/>
        <dbReference type="ChEBI" id="CHEBI:15378"/>
        <dbReference type="ChEBI" id="CHEBI:67139"/>
        <dbReference type="ChEBI" id="CHEBI:537519"/>
        <dbReference type="EC" id="4.3.3.7"/>
    </reaction>
</comment>
<dbReference type="GO" id="GO:0008747">
    <property type="term" value="F:N-acetylneuraminate lyase activity"/>
    <property type="evidence" value="ECO:0007669"/>
    <property type="project" value="TreeGrafter"/>
</dbReference>
<dbReference type="PANTHER" id="PTHR42849:SF1">
    <property type="entry name" value="N-ACETYLNEURAMINATE LYASE"/>
    <property type="match status" value="1"/>
</dbReference>
<gene>
    <name evidence="10 14" type="primary">dapA</name>
    <name evidence="14" type="ORF">HZF24_14000</name>
</gene>
<evidence type="ECO:0000256" key="11">
    <source>
        <dbReference type="PIRNR" id="PIRNR001365"/>
    </source>
</evidence>
<feature type="active site" description="Schiff-base intermediate with substrate" evidence="10 12">
    <location>
        <position position="163"/>
    </location>
</feature>
<dbReference type="SMART" id="SM01130">
    <property type="entry name" value="DHDPS"/>
    <property type="match status" value="1"/>
</dbReference>
<keyword evidence="6 10" id="KW-0457">Lysine biosynthesis</keyword>
<comment type="caution">
    <text evidence="10">Was originally thought to be a dihydrodipicolinate synthase (DHDPS), catalyzing the condensation of (S)-aspartate-beta-semialdehyde [(S)-ASA] and pyruvate to dihydrodipicolinate (DHDP). However, it was shown in E.coli that the product of the enzymatic reaction is not dihydrodipicolinate but in fact (4S)-4-hydroxy-2,3,4,5-tetrahydro-(2S)-dipicolinic acid (HTPA), and that the consecutive dehydration reaction leading to DHDP is not spontaneous but catalyzed by DapB.</text>
</comment>
<evidence type="ECO:0000256" key="5">
    <source>
        <dbReference type="ARBA" id="ARBA00022915"/>
    </source>
</evidence>
<comment type="pathway">
    <text evidence="2 10">Amino-acid biosynthesis; L-lysine biosynthesis via DAP pathway; (S)-tetrahydrodipicolinate from L-aspartate: step 3/4.</text>
</comment>
<evidence type="ECO:0000256" key="9">
    <source>
        <dbReference type="ARBA" id="ARBA00047836"/>
    </source>
</evidence>
<evidence type="ECO:0000256" key="6">
    <source>
        <dbReference type="ARBA" id="ARBA00023154"/>
    </source>
</evidence>
<dbReference type="GO" id="GO:0009089">
    <property type="term" value="P:lysine biosynthetic process via diaminopimelate"/>
    <property type="evidence" value="ECO:0007669"/>
    <property type="project" value="UniProtKB-UniRule"/>
</dbReference>
<organism evidence="14 15">
    <name type="scientific">Sedimentibacter hydroxybenzoicus DSM 7310</name>
    <dbReference type="NCBI Taxonomy" id="1123245"/>
    <lineage>
        <taxon>Bacteria</taxon>
        <taxon>Bacillati</taxon>
        <taxon>Bacillota</taxon>
        <taxon>Tissierellia</taxon>
        <taxon>Sedimentibacter</taxon>
    </lineage>
</organism>
<dbReference type="PIRSF" id="PIRSF001365">
    <property type="entry name" value="DHDPS"/>
    <property type="match status" value="1"/>
</dbReference>
<keyword evidence="4 10" id="KW-0028">Amino-acid biosynthesis</keyword>
<comment type="function">
    <text evidence="1 10">Catalyzes the condensation of (S)-aspartate-beta-semialdehyde [(S)-ASA] and pyruvate to 4-hydroxy-tetrahydrodipicolinate (HTPA).</text>
</comment>
<name>A0A974BM71_SEDHY</name>
<sequence length="294" mass="32108">MNLTGIMSAIVTPLTEAYTIDESAMKRLIDFQIERGINSLLVLGGTGEYSALTMEVREQAVLSAVKYSNGRIPVIVGVLEPGIGEATKFALKAKAAGADAILVVTPYYIHPDQEGMIDWYKRLDAAVNMPMLIYNIPYRTYVNIQPEAVKALADACPNIIGIKECSPNLGQAIDLIRTCGDRITVLSGEEFLCTSEILLGMKGGIMASANLVPDVWVEIYKKASVGKNNEATEVLMKYYPLFKLLFKEINPGPLKYALSIIGLDCGPVASPLHEPSDKLKKELKRELTNLGIIK</sequence>
<dbReference type="PRINTS" id="PR00146">
    <property type="entry name" value="DHPICSNTHASE"/>
</dbReference>
<dbReference type="GO" id="GO:0019262">
    <property type="term" value="P:N-acetylneuraminate catabolic process"/>
    <property type="evidence" value="ECO:0007669"/>
    <property type="project" value="TreeGrafter"/>
</dbReference>
<evidence type="ECO:0000256" key="2">
    <source>
        <dbReference type="ARBA" id="ARBA00005120"/>
    </source>
</evidence>
<dbReference type="InterPro" id="IPR020625">
    <property type="entry name" value="Schiff_base-form_aldolases_AS"/>
</dbReference>
<feature type="binding site" evidence="10 13">
    <location>
        <position position="205"/>
    </location>
    <ligand>
        <name>pyruvate</name>
        <dbReference type="ChEBI" id="CHEBI:15361"/>
    </ligand>
</feature>
<evidence type="ECO:0000256" key="12">
    <source>
        <dbReference type="PIRSR" id="PIRSR001365-1"/>
    </source>
</evidence>
<comment type="similarity">
    <text evidence="10 11">Belongs to the DapA family.</text>
</comment>
<reference evidence="14" key="1">
    <citation type="submission" date="2020-07" db="EMBL/GenBank/DDBJ databases">
        <title>Genomic analysis of a strain of Sedimentibacter Hydroxybenzoicus DSM7310.</title>
        <authorList>
            <person name="Ma S."/>
        </authorList>
    </citation>
    <scope>NUCLEOTIDE SEQUENCE</scope>
    <source>
        <strain evidence="14">DSM 7310</strain>
    </source>
</reference>
<evidence type="ECO:0000256" key="4">
    <source>
        <dbReference type="ARBA" id="ARBA00022605"/>
    </source>
</evidence>
<dbReference type="InterPro" id="IPR002220">
    <property type="entry name" value="DapA-like"/>
</dbReference>
<comment type="caution">
    <text evidence="10">Lacks conserved residue(s) required for the propagation of feature annotation.</text>
</comment>
<feature type="binding site" evidence="10 13">
    <location>
        <position position="46"/>
    </location>
    <ligand>
        <name>pyruvate</name>
        <dbReference type="ChEBI" id="CHEBI:15361"/>
    </ligand>
</feature>
<dbReference type="CDD" id="cd00950">
    <property type="entry name" value="DHDPS"/>
    <property type="match status" value="1"/>
</dbReference>
<dbReference type="SUPFAM" id="SSF51569">
    <property type="entry name" value="Aldolase"/>
    <property type="match status" value="1"/>
</dbReference>
<dbReference type="EC" id="4.3.3.7" evidence="3 10"/>
<dbReference type="HAMAP" id="MF_00418">
    <property type="entry name" value="DapA"/>
    <property type="match status" value="1"/>
</dbReference>
<dbReference type="InterPro" id="IPR013785">
    <property type="entry name" value="Aldolase_TIM"/>
</dbReference>
<proteinExistence type="inferred from homology"/>
<keyword evidence="8 10" id="KW-0704">Schiff base</keyword>
<dbReference type="PANTHER" id="PTHR42849">
    <property type="entry name" value="N-ACETYLNEURAMINATE LYASE"/>
    <property type="match status" value="1"/>
</dbReference>
<evidence type="ECO:0000256" key="7">
    <source>
        <dbReference type="ARBA" id="ARBA00023239"/>
    </source>
</evidence>
<dbReference type="Proteomes" id="UP000611629">
    <property type="component" value="Unassembled WGS sequence"/>
</dbReference>
<dbReference type="NCBIfam" id="TIGR00674">
    <property type="entry name" value="dapA"/>
    <property type="match status" value="1"/>
</dbReference>
<comment type="caution">
    <text evidence="14">The sequence shown here is derived from an EMBL/GenBank/DDBJ whole genome shotgun (WGS) entry which is preliminary data.</text>
</comment>
<dbReference type="EMBL" id="JACBNQ010000019">
    <property type="protein sequence ID" value="NYB75257.1"/>
    <property type="molecule type" value="Genomic_DNA"/>
</dbReference>
<comment type="subunit">
    <text evidence="10">Homotetramer; dimer of dimers.</text>
</comment>
<evidence type="ECO:0000256" key="13">
    <source>
        <dbReference type="PIRSR" id="PIRSR001365-2"/>
    </source>
</evidence>